<dbReference type="Pfam" id="PF11706">
    <property type="entry name" value="zf-CGNR"/>
    <property type="match status" value="1"/>
</dbReference>
<dbReference type="EMBL" id="CP104759">
    <property type="protein sequence ID" value="WBG92952.1"/>
    <property type="molecule type" value="Genomic_DNA"/>
</dbReference>
<dbReference type="PANTHER" id="PTHR35525">
    <property type="entry name" value="BLL6575 PROTEIN"/>
    <property type="match status" value="1"/>
</dbReference>
<dbReference type="Gene3D" id="1.10.3300.10">
    <property type="entry name" value="Jann2411-like domain"/>
    <property type="match status" value="1"/>
</dbReference>
<keyword evidence="3" id="KW-1185">Reference proteome</keyword>
<organism evidence="2 3">
    <name type="scientific">Pantoea piersonii</name>
    <dbReference type="NCBI Taxonomy" id="2364647"/>
    <lineage>
        <taxon>Bacteria</taxon>
        <taxon>Pseudomonadati</taxon>
        <taxon>Pseudomonadota</taxon>
        <taxon>Gammaproteobacteria</taxon>
        <taxon>Enterobacterales</taxon>
        <taxon>Erwiniaceae</taxon>
        <taxon>Pantoea</taxon>
    </lineage>
</organism>
<evidence type="ECO:0000259" key="1">
    <source>
        <dbReference type="Pfam" id="PF11706"/>
    </source>
</evidence>
<proteinExistence type="predicted"/>
<dbReference type="AlphaFoldDB" id="A0AAJ5QLY6"/>
<dbReference type="SUPFAM" id="SSF160904">
    <property type="entry name" value="Jann2411-like"/>
    <property type="match status" value="1"/>
</dbReference>
<gene>
    <name evidence="2" type="ORF">N5580_20175</name>
</gene>
<reference evidence="2 3" key="1">
    <citation type="journal article" date="2022" name="J Glob Antimicrob Resist">
        <title>First complete genome of a multidrug resistant strain of the novel human pathogen Kalamiella piersonii (GABEKP28) identified in human saliva.</title>
        <authorList>
            <person name="McDonagh F."/>
            <person name="Singh N.K."/>
            <person name="Venkateswaran K."/>
            <person name="Lonappan A.M."/>
            <person name="Hallahan B."/>
            <person name="Tuohy A."/>
            <person name="Burke L."/>
            <person name="Kovarova A."/>
            <person name="Miliotis G."/>
        </authorList>
    </citation>
    <scope>NUCLEOTIDE SEQUENCE [LARGE SCALE GENOMIC DNA]</scope>
    <source>
        <strain evidence="2 3">GABEKP28</strain>
    </source>
</reference>
<geneLocation type="plasmid" evidence="2 3">
    <name>pGABEKP28_1</name>
</geneLocation>
<dbReference type="Pfam" id="PF07336">
    <property type="entry name" value="ABATE"/>
    <property type="match status" value="1"/>
</dbReference>
<sequence length="196" mass="22114">MKEKDREDLPSAPLHIGDHIALDFLNTVAQVNGQPHDFFQTDEDVIRWLSAAGWSTGSAEPERHKGALLVAARQLRDVILHAVQQRKRGETWQPDELNRFLRSAASHIELALSSDGSPEYRRIYAAATPEQQLGPVAEQAADLLVNGDFSLVRECEHPDCTLWFCDRTKAHRRRWCSMAVCGNRAKAARFRQMSQG</sequence>
<dbReference type="InterPro" id="IPR010852">
    <property type="entry name" value="ABATE"/>
</dbReference>
<name>A0AAJ5QLY6_9GAMM</name>
<dbReference type="KEGG" id="kpie:N5580_20175"/>
<dbReference type="InterPro" id="IPR023286">
    <property type="entry name" value="ABATE_dom_sf"/>
</dbReference>
<feature type="domain" description="Zinc finger CGNR" evidence="1">
    <location>
        <begin position="152"/>
        <end position="192"/>
    </location>
</feature>
<dbReference type="Proteomes" id="UP001211544">
    <property type="component" value="Plasmid pGABEKP28_1"/>
</dbReference>
<keyword evidence="2" id="KW-0614">Plasmid</keyword>
<dbReference type="PANTHER" id="PTHR35525:SF3">
    <property type="entry name" value="BLL6575 PROTEIN"/>
    <property type="match status" value="1"/>
</dbReference>
<evidence type="ECO:0000313" key="2">
    <source>
        <dbReference type="EMBL" id="WBG92952.1"/>
    </source>
</evidence>
<accession>A0AAJ5QLY6</accession>
<protein>
    <submittedName>
        <fullName evidence="2">ABATE domain-containing protein</fullName>
    </submittedName>
</protein>
<evidence type="ECO:0000313" key="3">
    <source>
        <dbReference type="Proteomes" id="UP001211544"/>
    </source>
</evidence>
<dbReference type="InterPro" id="IPR021005">
    <property type="entry name" value="Znf_CGNR"/>
</dbReference>
<dbReference type="RefSeq" id="WP_269950438.1">
    <property type="nucleotide sequence ID" value="NZ_CP104759.1"/>
</dbReference>